<evidence type="ECO:0000313" key="3">
    <source>
        <dbReference type="Proteomes" id="UP001472677"/>
    </source>
</evidence>
<feature type="compositionally biased region" description="Polar residues" evidence="1">
    <location>
        <begin position="44"/>
        <end position="58"/>
    </location>
</feature>
<protein>
    <submittedName>
        <fullName evidence="2">Uncharacterized protein</fullName>
    </submittedName>
</protein>
<sequence>MKLTTNRIYVSRHVRIVSHIFHVATHQLLHVPWQSDVSLPIMSRQPTTSLPTMPQQPDLSLPTMPDDVIATSVPLADPPQQAVSPDLQQQDVSLDLP</sequence>
<dbReference type="Proteomes" id="UP001472677">
    <property type="component" value="Unassembled WGS sequence"/>
</dbReference>
<dbReference type="EMBL" id="JBBPBM010000002">
    <property type="protein sequence ID" value="KAK8597152.1"/>
    <property type="molecule type" value="Genomic_DNA"/>
</dbReference>
<feature type="compositionally biased region" description="Polar residues" evidence="1">
    <location>
        <begin position="81"/>
        <end position="97"/>
    </location>
</feature>
<evidence type="ECO:0000256" key="1">
    <source>
        <dbReference type="SAM" id="MobiDB-lite"/>
    </source>
</evidence>
<name>A0ABR2G985_9ROSI</name>
<accession>A0ABR2G985</accession>
<reference evidence="2 3" key="1">
    <citation type="journal article" date="2024" name="G3 (Bethesda)">
        <title>Genome assembly of Hibiscus sabdariffa L. provides insights into metabolisms of medicinal natural products.</title>
        <authorList>
            <person name="Kim T."/>
        </authorList>
    </citation>
    <scope>NUCLEOTIDE SEQUENCE [LARGE SCALE GENOMIC DNA]</scope>
    <source>
        <strain evidence="2">TK-2024</strain>
        <tissue evidence="2">Old leaves</tissue>
    </source>
</reference>
<gene>
    <name evidence="2" type="ORF">V6N12_065628</name>
</gene>
<proteinExistence type="predicted"/>
<feature type="region of interest" description="Disordered" evidence="1">
    <location>
        <begin position="43"/>
        <end position="97"/>
    </location>
</feature>
<organism evidence="2 3">
    <name type="scientific">Hibiscus sabdariffa</name>
    <name type="common">roselle</name>
    <dbReference type="NCBI Taxonomy" id="183260"/>
    <lineage>
        <taxon>Eukaryota</taxon>
        <taxon>Viridiplantae</taxon>
        <taxon>Streptophyta</taxon>
        <taxon>Embryophyta</taxon>
        <taxon>Tracheophyta</taxon>
        <taxon>Spermatophyta</taxon>
        <taxon>Magnoliopsida</taxon>
        <taxon>eudicotyledons</taxon>
        <taxon>Gunneridae</taxon>
        <taxon>Pentapetalae</taxon>
        <taxon>rosids</taxon>
        <taxon>malvids</taxon>
        <taxon>Malvales</taxon>
        <taxon>Malvaceae</taxon>
        <taxon>Malvoideae</taxon>
        <taxon>Hibiscus</taxon>
    </lineage>
</organism>
<keyword evidence="3" id="KW-1185">Reference proteome</keyword>
<evidence type="ECO:0000313" key="2">
    <source>
        <dbReference type="EMBL" id="KAK8597152.1"/>
    </source>
</evidence>
<comment type="caution">
    <text evidence="2">The sequence shown here is derived from an EMBL/GenBank/DDBJ whole genome shotgun (WGS) entry which is preliminary data.</text>
</comment>